<feature type="transmembrane region" description="Helical" evidence="1">
    <location>
        <begin position="6"/>
        <end position="26"/>
    </location>
</feature>
<evidence type="ECO:0000256" key="1">
    <source>
        <dbReference type="SAM" id="Phobius"/>
    </source>
</evidence>
<keyword evidence="3" id="KW-1185">Reference proteome</keyword>
<evidence type="ECO:0000313" key="3">
    <source>
        <dbReference type="Proteomes" id="UP001596549"/>
    </source>
</evidence>
<name>A0ABW2NPA8_9BACL</name>
<dbReference type="EMBL" id="JBHTCP010000013">
    <property type="protein sequence ID" value="MFC7371622.1"/>
    <property type="molecule type" value="Genomic_DNA"/>
</dbReference>
<accession>A0ABW2NPA8</accession>
<comment type="caution">
    <text evidence="2">The sequence shown here is derived from an EMBL/GenBank/DDBJ whole genome shotgun (WGS) entry which is preliminary data.</text>
</comment>
<dbReference type="RefSeq" id="WP_379748359.1">
    <property type="nucleotide sequence ID" value="NZ_JBHTCP010000013.1"/>
</dbReference>
<gene>
    <name evidence="2" type="ORF">ACFQPF_08030</name>
</gene>
<organism evidence="2 3">
    <name type="scientific">Fictibacillus iocasae</name>
    <dbReference type="NCBI Taxonomy" id="2715437"/>
    <lineage>
        <taxon>Bacteria</taxon>
        <taxon>Bacillati</taxon>
        <taxon>Bacillota</taxon>
        <taxon>Bacilli</taxon>
        <taxon>Bacillales</taxon>
        <taxon>Fictibacillaceae</taxon>
        <taxon>Fictibacillus</taxon>
    </lineage>
</organism>
<reference evidence="3" key="1">
    <citation type="journal article" date="2019" name="Int. J. Syst. Evol. Microbiol.">
        <title>The Global Catalogue of Microorganisms (GCM) 10K type strain sequencing project: providing services to taxonomists for standard genome sequencing and annotation.</title>
        <authorList>
            <consortium name="The Broad Institute Genomics Platform"/>
            <consortium name="The Broad Institute Genome Sequencing Center for Infectious Disease"/>
            <person name="Wu L."/>
            <person name="Ma J."/>
        </authorList>
    </citation>
    <scope>NUCLEOTIDE SEQUENCE [LARGE SCALE GENOMIC DNA]</scope>
    <source>
        <strain evidence="3">NBRC 106396</strain>
    </source>
</reference>
<keyword evidence="1" id="KW-0472">Membrane</keyword>
<proteinExistence type="predicted"/>
<keyword evidence="1" id="KW-0812">Transmembrane</keyword>
<dbReference type="Proteomes" id="UP001596549">
    <property type="component" value="Unassembled WGS sequence"/>
</dbReference>
<protein>
    <submittedName>
        <fullName evidence="2">Uncharacterized protein</fullName>
    </submittedName>
</protein>
<sequence>MEMYTYIVWIVLAAGQVAMAALRMYVNPQIGQAVVAAQGTSPVAHKNAPDRERAVELYVIRKIVSDSVFRKVWLLDTS</sequence>
<evidence type="ECO:0000313" key="2">
    <source>
        <dbReference type="EMBL" id="MFC7371622.1"/>
    </source>
</evidence>
<keyword evidence="1" id="KW-1133">Transmembrane helix</keyword>